<gene>
    <name evidence="2" type="ORF">PR048_027146</name>
</gene>
<evidence type="ECO:0000313" key="2">
    <source>
        <dbReference type="EMBL" id="KAJ8870845.1"/>
    </source>
</evidence>
<keyword evidence="3" id="KW-1185">Reference proteome</keyword>
<organism evidence="2 3">
    <name type="scientific">Dryococelus australis</name>
    <dbReference type="NCBI Taxonomy" id="614101"/>
    <lineage>
        <taxon>Eukaryota</taxon>
        <taxon>Metazoa</taxon>
        <taxon>Ecdysozoa</taxon>
        <taxon>Arthropoda</taxon>
        <taxon>Hexapoda</taxon>
        <taxon>Insecta</taxon>
        <taxon>Pterygota</taxon>
        <taxon>Neoptera</taxon>
        <taxon>Polyneoptera</taxon>
        <taxon>Phasmatodea</taxon>
        <taxon>Verophasmatodea</taxon>
        <taxon>Anareolatae</taxon>
        <taxon>Phasmatidae</taxon>
        <taxon>Eurycanthinae</taxon>
        <taxon>Dryococelus</taxon>
    </lineage>
</organism>
<sequence length="768" mass="84654">MHRDENTCTLVQGLARNGDGALDTRHARLPPRRAGFNTRPGSPDFRKWDPCRTMPLVGLFFSGISVSPAPSFRRHSIFTSITFINSQDLAVERRPNLFILHPLLRLSDTGENNARDHCQVAPVGKALNLRAAPPLLRSAVQPWHAAGSFRVQAPQVACTARGFSPRVLVTSVKQDGLPMLCLVVRMASGGHPHVCDLPCSLVGRGKTRRRASRRPMSNLARAERRCFTWSMGGKPEVGRRSPLRVAVYFDIYGVRQEKGGSEQWCSERNKGVPIKATSQEKISFFKKALSARQDAFKMLYPGTAYRLTYNLTHSKAHAFIRDSNPEPPAPQIGGAPIDCATKGRLVQLKLSQPQVLISEQFPATDKEEWGVEKFPVRCIIYGQTGFNAYVNKPLPAGPPLLRTSPLNPFPKENGATSGTALCRAVIPDWNGVAVALIWTYPFADWLREALEKDLVCDWLSCAAEEYLPAGLELPILSTTAVSVAFVSVFPLAIVPLDLAILVTPTTRNGDEYPFSDRPRKALGTGPASYWLPRVLRRVPCWLGVASGREQEDLKKTRRPVALSGTIPTRETLGATPPGIEPSSSRRTTESCDLEVRAATEAASADARRLAVCVCVSSQGLQGPRATLAGLFLATRRRSEECNGRHARTLFMRSIRRRLCRITAPETSSLLSPFVLTSTTPIQQTAPRAAIAETRCEKQQQKSPPPASMRGEDQVRRLRAGVHLMTQAARMSRDEVGRTCPLNYRRRRSESPPGTPSTCHTSTSLRRMT</sequence>
<feature type="region of interest" description="Disordered" evidence="1">
    <location>
        <begin position="567"/>
        <end position="591"/>
    </location>
</feature>
<dbReference type="EMBL" id="JARBHB010000012">
    <property type="protein sequence ID" value="KAJ8870845.1"/>
    <property type="molecule type" value="Genomic_DNA"/>
</dbReference>
<evidence type="ECO:0000313" key="3">
    <source>
        <dbReference type="Proteomes" id="UP001159363"/>
    </source>
</evidence>
<feature type="compositionally biased region" description="Polar residues" evidence="1">
    <location>
        <begin position="755"/>
        <end position="768"/>
    </location>
</feature>
<accession>A0ABQ9GEM2</accession>
<proteinExistence type="predicted"/>
<protein>
    <submittedName>
        <fullName evidence="2">Uncharacterized protein</fullName>
    </submittedName>
</protein>
<comment type="caution">
    <text evidence="2">The sequence shown here is derived from an EMBL/GenBank/DDBJ whole genome shotgun (WGS) entry which is preliminary data.</text>
</comment>
<evidence type="ECO:0000256" key="1">
    <source>
        <dbReference type="SAM" id="MobiDB-lite"/>
    </source>
</evidence>
<dbReference type="Proteomes" id="UP001159363">
    <property type="component" value="Chromosome 11"/>
</dbReference>
<reference evidence="2 3" key="1">
    <citation type="submission" date="2023-02" db="EMBL/GenBank/DDBJ databases">
        <title>LHISI_Scaffold_Assembly.</title>
        <authorList>
            <person name="Stuart O.P."/>
            <person name="Cleave R."/>
            <person name="Magrath M.J.L."/>
            <person name="Mikheyev A.S."/>
        </authorList>
    </citation>
    <scope>NUCLEOTIDE SEQUENCE [LARGE SCALE GENOMIC DNA]</scope>
    <source>
        <strain evidence="2">Daus_M_001</strain>
        <tissue evidence="2">Leg muscle</tissue>
    </source>
</reference>
<feature type="region of interest" description="Disordered" evidence="1">
    <location>
        <begin position="737"/>
        <end position="768"/>
    </location>
</feature>
<name>A0ABQ9GEM2_9NEOP</name>